<evidence type="ECO:0000259" key="1">
    <source>
        <dbReference type="Pfam" id="PF14687"/>
    </source>
</evidence>
<proteinExistence type="predicted"/>
<feature type="domain" description="DUF4461" evidence="2">
    <location>
        <begin position="155"/>
        <end position="460"/>
    </location>
</feature>
<evidence type="ECO:0000313" key="3">
    <source>
        <dbReference type="EMBL" id="CDW36665.1"/>
    </source>
</evidence>
<dbReference type="Pfam" id="PF14687">
    <property type="entry name" value="DUF4460"/>
    <property type="match status" value="1"/>
</dbReference>
<dbReference type="OrthoDB" id="4238at2759"/>
<protein>
    <submittedName>
        <fullName evidence="3">Uncharacterized protein C3orf23 homolog [Bombus terrestris]</fullName>
    </submittedName>
</protein>
<dbReference type="AlphaFoldDB" id="A0A0K2UF20"/>
<dbReference type="InterPro" id="IPR027989">
    <property type="entry name" value="DUF4461"/>
</dbReference>
<reference evidence="3" key="1">
    <citation type="submission" date="2014-05" db="EMBL/GenBank/DDBJ databases">
        <authorList>
            <person name="Chronopoulou M."/>
        </authorList>
    </citation>
    <scope>NUCLEOTIDE SEQUENCE</scope>
    <source>
        <tissue evidence="3">Whole organism</tissue>
    </source>
</reference>
<feature type="non-terminal residue" evidence="3">
    <location>
        <position position="461"/>
    </location>
</feature>
<feature type="domain" description="DUF4460" evidence="1">
    <location>
        <begin position="18"/>
        <end position="117"/>
    </location>
</feature>
<dbReference type="InterPro" id="IPR027986">
    <property type="entry name" value="TCAIM"/>
</dbReference>
<dbReference type="InterPro" id="IPR028031">
    <property type="entry name" value="DUF4460"/>
</dbReference>
<sequence>MCILSGRSGLISKWMIICRSLSSAQISVALRPFYFLVHPDLFVRYPKEQYINETSLKSLKSYLEEEKSRQNNLRLKFYVKKPLINKSNNDVLKPINFVLNEAQDVKSAVSKVLKTFNLPTSYIDSIQSPKIFNSYIMDSEPKHKAPPRDNNDTVIEDWLQINVEVARKRLSDCTPARLEVERIRTQICNQFGIRSIIWDCDLNTLHCRGALDSFKTLAESHQDIGYFLKGRNLIFGRKSGMSLDGDIVLFSGEIRYNWLNTIRQIPHEEKELARIPSLEKMLSELICSIQVSHREYHPLTTVEDYRVRLRKVITSVSDVIGAGAKPKNLELSNFKICIESESSPLMVAPSGEFVVPASTPGFLLINFITEHLNDALDKLNVFHFKKEKEKNLMRKCVEELGLIQFDKDDSITSDAMIMSCQRLLKHSQKLKHLTHGNHFIMTRYFSVQSDGSICLPVNWKE</sequence>
<accession>A0A0K2UF20</accession>
<evidence type="ECO:0000259" key="2">
    <source>
        <dbReference type="Pfam" id="PF14688"/>
    </source>
</evidence>
<dbReference type="Pfam" id="PF14688">
    <property type="entry name" value="DUF4461"/>
    <property type="match status" value="1"/>
</dbReference>
<dbReference type="GO" id="GO:0005739">
    <property type="term" value="C:mitochondrion"/>
    <property type="evidence" value="ECO:0007669"/>
    <property type="project" value="TreeGrafter"/>
</dbReference>
<dbReference type="PANTHER" id="PTHR31596:SF1">
    <property type="entry name" value="T-CELL ACTIVATION INHIBITOR, MITOCHONDRIAL"/>
    <property type="match status" value="1"/>
</dbReference>
<name>A0A0K2UF20_LEPSM</name>
<dbReference type="EMBL" id="HACA01019304">
    <property type="protein sequence ID" value="CDW36665.1"/>
    <property type="molecule type" value="Transcribed_RNA"/>
</dbReference>
<organism evidence="3">
    <name type="scientific">Lepeophtheirus salmonis</name>
    <name type="common">Salmon louse</name>
    <name type="synonym">Caligus salmonis</name>
    <dbReference type="NCBI Taxonomy" id="72036"/>
    <lineage>
        <taxon>Eukaryota</taxon>
        <taxon>Metazoa</taxon>
        <taxon>Ecdysozoa</taxon>
        <taxon>Arthropoda</taxon>
        <taxon>Crustacea</taxon>
        <taxon>Multicrustacea</taxon>
        <taxon>Hexanauplia</taxon>
        <taxon>Copepoda</taxon>
        <taxon>Siphonostomatoida</taxon>
        <taxon>Caligidae</taxon>
        <taxon>Lepeophtheirus</taxon>
    </lineage>
</organism>
<dbReference type="PANTHER" id="PTHR31596">
    <property type="entry name" value="T-CELL ACTIVATION INHIBITOR, MITOCHONDRIAL"/>
    <property type="match status" value="1"/>
</dbReference>